<evidence type="ECO:0000313" key="1">
    <source>
        <dbReference type="EMBL" id="UTF52889.1"/>
    </source>
</evidence>
<dbReference type="Proteomes" id="UP001056855">
    <property type="component" value="Chromosome"/>
</dbReference>
<dbReference type="PANTHER" id="PTHR42924">
    <property type="entry name" value="EXONUCLEASE"/>
    <property type="match status" value="1"/>
</dbReference>
<dbReference type="SUPFAM" id="SSF89550">
    <property type="entry name" value="PHP domain-like"/>
    <property type="match status" value="1"/>
</dbReference>
<accession>A0A9E7N715</accession>
<dbReference type="RefSeq" id="WP_254156957.1">
    <property type="nucleotide sequence ID" value="NZ_CP100355.1"/>
</dbReference>
<dbReference type="KEGG" id="sawl:NGM29_14025"/>
<organism evidence="1 2">
    <name type="scientific">Natronosalvus rutilus</name>
    <dbReference type="NCBI Taxonomy" id="2953753"/>
    <lineage>
        <taxon>Archaea</taxon>
        <taxon>Methanobacteriati</taxon>
        <taxon>Methanobacteriota</taxon>
        <taxon>Stenosarchaea group</taxon>
        <taxon>Halobacteria</taxon>
        <taxon>Halobacteriales</taxon>
        <taxon>Natrialbaceae</taxon>
        <taxon>Natronosalvus</taxon>
    </lineage>
</organism>
<dbReference type="GeneID" id="73291185"/>
<name>A0A9E7N715_9EURY</name>
<sequence>MSDGEQVRVDLHVKVLNERVIENARRAGIDVLVYAPHFTRLPEIRERASTYSTDDVTVVPAREVFTGSWNDRKHVLAIGLEEPVPDFITLEGAMAELERQEAAVLAPHPEYLTVSLTEDDIRRFQNGIDAVEIFNPKHLPTHNRRASDLADRLDLAPFTSSYAHLSSSVGAAYVAFERTIESEADLVSALKADAPRRVVYANGLRRWRTTAAELAHLAYENTWKKVDRLYLSGTEPTHPNHVFYDGRFDDVSVY</sequence>
<reference evidence="1" key="1">
    <citation type="submission" date="2022-06" db="EMBL/GenBank/DDBJ databases">
        <title>Diverse halophilic archaea isolated from saline environments.</title>
        <authorList>
            <person name="Cui H.-L."/>
        </authorList>
    </citation>
    <scope>NUCLEOTIDE SEQUENCE</scope>
    <source>
        <strain evidence="1">WLHS1</strain>
    </source>
</reference>
<gene>
    <name evidence="1" type="ORF">NGM29_14025</name>
</gene>
<proteinExistence type="predicted"/>
<dbReference type="GO" id="GO:0004534">
    <property type="term" value="F:5'-3' RNA exonuclease activity"/>
    <property type="evidence" value="ECO:0007669"/>
    <property type="project" value="TreeGrafter"/>
</dbReference>
<protein>
    <submittedName>
        <fullName evidence="1">PHP domain-containing protein</fullName>
    </submittedName>
</protein>
<keyword evidence="2" id="KW-1185">Reference proteome</keyword>
<dbReference type="InterPro" id="IPR016195">
    <property type="entry name" value="Pol/histidinol_Pase-like"/>
</dbReference>
<dbReference type="Pfam" id="PF13263">
    <property type="entry name" value="PHP_C"/>
    <property type="match status" value="1"/>
</dbReference>
<dbReference type="InterPro" id="IPR052018">
    <property type="entry name" value="PHP_domain"/>
</dbReference>
<dbReference type="EMBL" id="CP100355">
    <property type="protein sequence ID" value="UTF52889.1"/>
    <property type="molecule type" value="Genomic_DNA"/>
</dbReference>
<dbReference type="GO" id="GO:0035312">
    <property type="term" value="F:5'-3' DNA exonuclease activity"/>
    <property type="evidence" value="ECO:0007669"/>
    <property type="project" value="TreeGrafter"/>
</dbReference>
<evidence type="ECO:0000313" key="2">
    <source>
        <dbReference type="Proteomes" id="UP001056855"/>
    </source>
</evidence>
<dbReference type="AlphaFoldDB" id="A0A9E7N715"/>
<dbReference type="Gene3D" id="3.20.20.140">
    <property type="entry name" value="Metal-dependent hydrolases"/>
    <property type="match status" value="1"/>
</dbReference>
<dbReference type="PANTHER" id="PTHR42924:SF3">
    <property type="entry name" value="POLYMERASE_HISTIDINOL PHOSPHATASE N-TERMINAL DOMAIN-CONTAINING PROTEIN"/>
    <property type="match status" value="1"/>
</dbReference>